<sequence>MTDQLTKGDSHTSYARPSLGMGRGTAMYIGAILGPGILALPGLAAAEAGPASIVTWIVLLGLSVPVALSFAALAAKFPDAGGVATFVRRAFGARPAGIVGWWFYCVIPIGAWTAGIIGAEYVGEALGLGGTGKLLIGLGLLAAAFGANHLGLRLSGGTQLLLMIVLVLLLGVATVAGALHVSAANLTPFAPHGVAGIVSAAGVLFYAFAGWEAASHLSGEFTDPARQLRRVTGYTLLIVSVLYIGLSIVTVGALGGDAATSPVALTALLTYALGPAAAPVTAIIALVLSFGALNTFVAGASRLGAALARDGDLPAVLARGGRPGEIPHRSLLLLGSLTAVATTVSITFSFNLDDLMRATSACLAAVTVLGCAAAVRLLRGRSARAMAIAATGFTTVVLASMAWYLLVPLGIAALALGYRWTRRERPTH</sequence>
<feature type="transmembrane region" description="Helical" evidence="6">
    <location>
        <begin position="189"/>
        <end position="211"/>
    </location>
</feature>
<evidence type="ECO:0000313" key="8">
    <source>
        <dbReference type="Proteomes" id="UP000000844"/>
    </source>
</evidence>
<dbReference type="HOGENOM" id="CLU_007946_18_1_11"/>
<evidence type="ECO:0000256" key="2">
    <source>
        <dbReference type="ARBA" id="ARBA00022475"/>
    </source>
</evidence>
<feature type="transmembrane region" description="Helical" evidence="6">
    <location>
        <begin position="125"/>
        <end position="148"/>
    </location>
</feature>
<dbReference type="GO" id="GO:0022857">
    <property type="term" value="F:transmembrane transporter activity"/>
    <property type="evidence" value="ECO:0007669"/>
    <property type="project" value="InterPro"/>
</dbReference>
<keyword evidence="8" id="KW-1185">Reference proteome</keyword>
<evidence type="ECO:0000256" key="4">
    <source>
        <dbReference type="ARBA" id="ARBA00022989"/>
    </source>
</evidence>
<feature type="transmembrane region" description="Helical" evidence="6">
    <location>
        <begin position="268"/>
        <end position="293"/>
    </location>
</feature>
<dbReference type="AlphaFoldDB" id="D3Q3Q6"/>
<keyword evidence="3 6" id="KW-0812">Transmembrane</keyword>
<dbReference type="PANTHER" id="PTHR42770">
    <property type="entry name" value="AMINO ACID TRANSPORTER-RELATED"/>
    <property type="match status" value="1"/>
</dbReference>
<proteinExistence type="predicted"/>
<gene>
    <name evidence="7" type="ordered locus">Snas_4326</name>
</gene>
<feature type="transmembrane region" description="Helical" evidence="6">
    <location>
        <begin position="231"/>
        <end position="256"/>
    </location>
</feature>
<dbReference type="eggNOG" id="COG0531">
    <property type="taxonomic scope" value="Bacteria"/>
</dbReference>
<dbReference type="KEGG" id="sna:Snas_4326"/>
<dbReference type="Gene3D" id="1.20.1740.10">
    <property type="entry name" value="Amino acid/polyamine transporter I"/>
    <property type="match status" value="1"/>
</dbReference>
<evidence type="ECO:0000256" key="1">
    <source>
        <dbReference type="ARBA" id="ARBA00004651"/>
    </source>
</evidence>
<dbReference type="STRING" id="446470.Snas_4326"/>
<evidence type="ECO:0000256" key="5">
    <source>
        <dbReference type="ARBA" id="ARBA00023136"/>
    </source>
</evidence>
<feature type="transmembrane region" description="Helical" evidence="6">
    <location>
        <begin position="26"/>
        <end position="46"/>
    </location>
</feature>
<evidence type="ECO:0000256" key="6">
    <source>
        <dbReference type="SAM" id="Phobius"/>
    </source>
</evidence>
<accession>D3Q3Q6</accession>
<feature type="transmembrane region" description="Helical" evidence="6">
    <location>
        <begin position="96"/>
        <end position="119"/>
    </location>
</feature>
<keyword evidence="5 6" id="KW-0472">Membrane</keyword>
<keyword evidence="2" id="KW-1003">Cell membrane</keyword>
<name>D3Q3Q6_STANL</name>
<feature type="transmembrane region" description="Helical" evidence="6">
    <location>
        <begin position="358"/>
        <end position="378"/>
    </location>
</feature>
<feature type="transmembrane region" description="Helical" evidence="6">
    <location>
        <begin position="331"/>
        <end position="352"/>
    </location>
</feature>
<dbReference type="PANTHER" id="PTHR42770:SF13">
    <property type="entry name" value="L-METHIONINE_BRANCHED-CHAIN AMINO ACID EXPORTER YJEH"/>
    <property type="match status" value="1"/>
</dbReference>
<dbReference type="Proteomes" id="UP000000844">
    <property type="component" value="Chromosome"/>
</dbReference>
<feature type="transmembrane region" description="Helical" evidence="6">
    <location>
        <begin position="160"/>
        <end position="183"/>
    </location>
</feature>
<dbReference type="RefSeq" id="WP_013019544.1">
    <property type="nucleotide sequence ID" value="NC_013947.1"/>
</dbReference>
<dbReference type="InterPro" id="IPR050367">
    <property type="entry name" value="APC_superfamily"/>
</dbReference>
<dbReference type="PIRSF" id="PIRSF006060">
    <property type="entry name" value="AA_transporter"/>
    <property type="match status" value="1"/>
</dbReference>
<feature type="transmembrane region" description="Helical" evidence="6">
    <location>
        <begin position="385"/>
        <end position="418"/>
    </location>
</feature>
<feature type="transmembrane region" description="Helical" evidence="6">
    <location>
        <begin position="52"/>
        <end position="75"/>
    </location>
</feature>
<organism evidence="7 8">
    <name type="scientific">Stackebrandtia nassauensis (strain DSM 44728 / CIP 108903 / NRRL B-16338 / NBRC 102104 / LLR-40K-21)</name>
    <dbReference type="NCBI Taxonomy" id="446470"/>
    <lineage>
        <taxon>Bacteria</taxon>
        <taxon>Bacillati</taxon>
        <taxon>Actinomycetota</taxon>
        <taxon>Actinomycetes</taxon>
        <taxon>Glycomycetales</taxon>
        <taxon>Glycomycetaceae</taxon>
        <taxon>Stackebrandtia</taxon>
    </lineage>
</organism>
<evidence type="ECO:0000313" key="7">
    <source>
        <dbReference type="EMBL" id="ADD43973.1"/>
    </source>
</evidence>
<keyword evidence="4 6" id="KW-1133">Transmembrane helix</keyword>
<dbReference type="EMBL" id="CP001778">
    <property type="protein sequence ID" value="ADD43973.1"/>
    <property type="molecule type" value="Genomic_DNA"/>
</dbReference>
<comment type="subcellular location">
    <subcellularLocation>
        <location evidence="1">Cell membrane</location>
        <topology evidence="1">Multi-pass membrane protein</topology>
    </subcellularLocation>
</comment>
<dbReference type="Pfam" id="PF13520">
    <property type="entry name" value="AA_permease_2"/>
    <property type="match status" value="1"/>
</dbReference>
<reference evidence="7 8" key="1">
    <citation type="journal article" date="2009" name="Stand. Genomic Sci.">
        <title>Complete genome sequence of Stackebrandtia nassauensis type strain (LLR-40K-21).</title>
        <authorList>
            <person name="Munk C."/>
            <person name="Lapidus A."/>
            <person name="Copeland A."/>
            <person name="Jando M."/>
            <person name="Mayilraj S."/>
            <person name="Glavina Del Rio T."/>
            <person name="Nolan M."/>
            <person name="Chen F."/>
            <person name="Lucas S."/>
            <person name="Tice H."/>
            <person name="Cheng J.F."/>
            <person name="Han C."/>
            <person name="Detter J.C."/>
            <person name="Bruce D."/>
            <person name="Goodwin L."/>
            <person name="Chain P."/>
            <person name="Pitluck S."/>
            <person name="Goker M."/>
            <person name="Ovchinikova G."/>
            <person name="Pati A."/>
            <person name="Ivanova N."/>
            <person name="Mavromatis K."/>
            <person name="Chen A."/>
            <person name="Palaniappan K."/>
            <person name="Land M."/>
            <person name="Hauser L."/>
            <person name="Chang Y.J."/>
            <person name="Jeffries C.D."/>
            <person name="Bristow J."/>
            <person name="Eisen J.A."/>
            <person name="Markowitz V."/>
            <person name="Hugenholtz P."/>
            <person name="Kyrpides N.C."/>
            <person name="Klenk H.P."/>
        </authorList>
    </citation>
    <scope>NUCLEOTIDE SEQUENCE [LARGE SCALE GENOMIC DNA]</scope>
    <source>
        <strain evidence="8">DSM 44728 / CIP 108903 / NRRL B-16338 / NBRC 102104 / LLR-40K-21</strain>
    </source>
</reference>
<protein>
    <submittedName>
        <fullName evidence="7">Amino acid permease-associated region</fullName>
    </submittedName>
</protein>
<evidence type="ECO:0000256" key="3">
    <source>
        <dbReference type="ARBA" id="ARBA00022692"/>
    </source>
</evidence>
<dbReference type="InterPro" id="IPR002293">
    <property type="entry name" value="AA/rel_permease1"/>
</dbReference>
<dbReference type="GO" id="GO:0005886">
    <property type="term" value="C:plasma membrane"/>
    <property type="evidence" value="ECO:0007669"/>
    <property type="project" value="UniProtKB-SubCell"/>
</dbReference>